<dbReference type="InterPro" id="IPR027417">
    <property type="entry name" value="P-loop_NTPase"/>
</dbReference>
<evidence type="ECO:0000256" key="2">
    <source>
        <dbReference type="ARBA" id="ARBA00012552"/>
    </source>
</evidence>
<dbReference type="PIRSF" id="PIRSF038901">
    <property type="entry name" value="AQR_cwf11"/>
    <property type="match status" value="1"/>
</dbReference>
<evidence type="ECO:0000313" key="26">
    <source>
        <dbReference type="EMBL" id="PIK35072.1"/>
    </source>
</evidence>
<evidence type="ECO:0000256" key="6">
    <source>
        <dbReference type="ARBA" id="ARBA00022801"/>
    </source>
</evidence>
<evidence type="ECO:0000259" key="22">
    <source>
        <dbReference type="Pfam" id="PF13087"/>
    </source>
</evidence>
<comment type="similarity">
    <text evidence="15 19">Belongs to the CWF11 family.</text>
</comment>
<evidence type="ECO:0000259" key="24">
    <source>
        <dbReference type="Pfam" id="PF21143"/>
    </source>
</evidence>
<dbReference type="InterPro" id="IPR048967">
    <property type="entry name" value="Aquarius_insert"/>
</dbReference>
<comment type="subcellular location">
    <subcellularLocation>
        <location evidence="1">Nucleus</location>
        <location evidence="1">Nucleoplasm</location>
    </subcellularLocation>
</comment>
<evidence type="ECO:0000256" key="7">
    <source>
        <dbReference type="ARBA" id="ARBA00022806"/>
    </source>
</evidence>
<dbReference type="Gene3D" id="3.40.50.300">
    <property type="entry name" value="P-loop containing nucleotide triphosphate hydrolases"/>
    <property type="match status" value="2"/>
</dbReference>
<keyword evidence="11 19" id="KW-0508">mRNA splicing</keyword>
<dbReference type="InterPro" id="IPR048966">
    <property type="entry name" value="Aquarius_b-barrel"/>
</dbReference>
<evidence type="ECO:0000256" key="3">
    <source>
        <dbReference type="ARBA" id="ARBA00022664"/>
    </source>
</evidence>
<dbReference type="Pfam" id="PF13087">
    <property type="entry name" value="AAA_12"/>
    <property type="match status" value="1"/>
</dbReference>
<evidence type="ECO:0000256" key="4">
    <source>
        <dbReference type="ARBA" id="ARBA00022728"/>
    </source>
</evidence>
<name>A0A2G8JH54_STIJA</name>
<keyword evidence="7" id="KW-0347">Helicase</keyword>
<dbReference type="GO" id="GO:0005524">
    <property type="term" value="F:ATP binding"/>
    <property type="evidence" value="ECO:0007669"/>
    <property type="project" value="UniProtKB-KW"/>
</dbReference>
<evidence type="ECO:0000256" key="10">
    <source>
        <dbReference type="ARBA" id="ARBA00022990"/>
    </source>
</evidence>
<comment type="caution">
    <text evidence="26">The sequence shown here is derived from an EMBL/GenBank/DDBJ whole genome shotgun (WGS) entry which is preliminary data.</text>
</comment>
<dbReference type="GO" id="GO:0071013">
    <property type="term" value="C:catalytic step 2 spliceosome"/>
    <property type="evidence" value="ECO:0007669"/>
    <property type="project" value="TreeGrafter"/>
</dbReference>
<dbReference type="Pfam" id="PF04851">
    <property type="entry name" value="ResIII"/>
    <property type="match status" value="1"/>
</dbReference>
<keyword evidence="8" id="KW-0067">ATP-binding</keyword>
<keyword evidence="5" id="KW-0547">Nucleotide-binding</keyword>
<dbReference type="PANTHER" id="PTHR10887:SF5">
    <property type="entry name" value="RNA HELICASE AQUARIUS"/>
    <property type="match status" value="1"/>
</dbReference>
<feature type="domain" description="RNA helicase aquarius N-terminal" evidence="23">
    <location>
        <begin position="236"/>
        <end position="432"/>
    </location>
</feature>
<feature type="region of interest" description="Disordered" evidence="20">
    <location>
        <begin position="1276"/>
        <end position="1359"/>
    </location>
</feature>
<feature type="compositionally biased region" description="Basic and acidic residues" evidence="20">
    <location>
        <begin position="1319"/>
        <end position="1332"/>
    </location>
</feature>
<dbReference type="InterPro" id="IPR026300">
    <property type="entry name" value="CWF11_fam"/>
</dbReference>
<evidence type="ECO:0000256" key="19">
    <source>
        <dbReference type="PIRNR" id="PIRNR038901"/>
    </source>
</evidence>
<dbReference type="Proteomes" id="UP000230750">
    <property type="component" value="Unassembled WGS sequence"/>
</dbReference>
<gene>
    <name evidence="26" type="ORF">BSL78_28100</name>
</gene>
<evidence type="ECO:0000256" key="14">
    <source>
        <dbReference type="ARBA" id="ARBA00057313"/>
    </source>
</evidence>
<comment type="function">
    <text evidence="14">Involved in pre-mRNA splicing as component of the spliceosome. Intron-binding spliceosomal protein required to link pre-mRNA splicing and snoRNP (small nucleolar ribonucleoprotein) biogenesis. Plays a key role in position-dependent assembly of intron-encoded box C/D small snoRNP, splicing being required for snoRNP assembly. May act by helping the folding of the snoRNA sequence. Binds to intron of pre-mRNAs in a sequence-independent manner, contacting the region between snoRNA and the branchpoint of introns (40 nucleotides upstream of the branchpoint) during the late stages of splicing. Has ATP-dependent RNA helicase activity and can unwind double-stranded RNA molecules with a 3' overhang (in vitro).</text>
</comment>
<evidence type="ECO:0000259" key="23">
    <source>
        <dbReference type="Pfam" id="PF16399"/>
    </source>
</evidence>
<dbReference type="CDD" id="cd17935">
    <property type="entry name" value="EEXXQc_AQR"/>
    <property type="match status" value="1"/>
</dbReference>
<dbReference type="PANTHER" id="PTHR10887">
    <property type="entry name" value="DNA2/NAM7 HELICASE FAMILY"/>
    <property type="match status" value="1"/>
</dbReference>
<dbReference type="InterPro" id="IPR047187">
    <property type="entry name" value="SF1_C_Upf1"/>
</dbReference>
<comment type="subunit">
    <text evidence="16">Identified in the spliceosome C complex. Component of the XAB2 complex, a multimeric protein complex composed of XAB2, PRPF19, AQR, ZNF830, ISY1, and PPIE. Identified in a pentameric intron-binding (IB) complex composed of AQR, XAB2, ISY1, ZNF830 and PPIE that is incorporated into the spliceosome as a preassembled complex. The IB complex does not contain PRPF19. Within the spliceosome, interacts with SNRPA1, SF3B1, SF3B3, SF3A1 and SF3A2.</text>
</comment>
<dbReference type="InterPro" id="IPR032174">
    <property type="entry name" value="Aquarius_N"/>
</dbReference>
<dbReference type="GO" id="GO:0003677">
    <property type="term" value="F:DNA binding"/>
    <property type="evidence" value="ECO:0007669"/>
    <property type="project" value="InterPro"/>
</dbReference>
<feature type="region of interest" description="Disordered" evidence="20">
    <location>
        <begin position="664"/>
        <end position="698"/>
    </location>
</feature>
<keyword evidence="12 19" id="KW-0539">Nucleus</keyword>
<keyword evidence="6" id="KW-0378">Hydrolase</keyword>
<keyword evidence="3 19" id="KW-0507">mRNA processing</keyword>
<reference evidence="26 27" key="1">
    <citation type="journal article" date="2017" name="PLoS Biol.">
        <title>The sea cucumber genome provides insights into morphological evolution and visceral regeneration.</title>
        <authorList>
            <person name="Zhang X."/>
            <person name="Sun L."/>
            <person name="Yuan J."/>
            <person name="Sun Y."/>
            <person name="Gao Y."/>
            <person name="Zhang L."/>
            <person name="Li S."/>
            <person name="Dai H."/>
            <person name="Hamel J.F."/>
            <person name="Liu C."/>
            <person name="Yu Y."/>
            <person name="Liu S."/>
            <person name="Lin W."/>
            <person name="Guo K."/>
            <person name="Jin S."/>
            <person name="Xu P."/>
            <person name="Storey K.B."/>
            <person name="Huan P."/>
            <person name="Zhang T."/>
            <person name="Zhou Y."/>
            <person name="Zhang J."/>
            <person name="Lin C."/>
            <person name="Li X."/>
            <person name="Xing L."/>
            <person name="Huo D."/>
            <person name="Sun M."/>
            <person name="Wang L."/>
            <person name="Mercier A."/>
            <person name="Li F."/>
            <person name="Yang H."/>
            <person name="Xiang J."/>
        </authorList>
    </citation>
    <scope>NUCLEOTIDE SEQUENCE [LARGE SCALE GENOMIC DNA]</scope>
    <source>
        <strain evidence="26">Shaxun</strain>
        <tissue evidence="26">Muscle</tissue>
    </source>
</reference>
<evidence type="ECO:0000259" key="25">
    <source>
        <dbReference type="Pfam" id="PF21144"/>
    </source>
</evidence>
<dbReference type="GO" id="GO:0005654">
    <property type="term" value="C:nucleoplasm"/>
    <property type="evidence" value="ECO:0007669"/>
    <property type="project" value="UniProtKB-SubCell"/>
</dbReference>
<evidence type="ECO:0000256" key="13">
    <source>
        <dbReference type="ARBA" id="ARBA00047984"/>
    </source>
</evidence>
<feature type="domain" description="RNA helicase aquarius N-terminal" evidence="23">
    <location>
        <begin position="20"/>
        <end position="75"/>
    </location>
</feature>
<dbReference type="SUPFAM" id="SSF52540">
    <property type="entry name" value="P-loop containing nucleoside triphosphate hydrolases"/>
    <property type="match status" value="1"/>
</dbReference>
<dbReference type="GO" id="GO:0003724">
    <property type="term" value="F:RNA helicase activity"/>
    <property type="evidence" value="ECO:0007669"/>
    <property type="project" value="UniProtKB-EC"/>
</dbReference>
<dbReference type="STRING" id="307972.A0A2G8JH54"/>
<feature type="domain" description="DNA2/NAM7 helicase-like C-terminal" evidence="22">
    <location>
        <begin position="1006"/>
        <end position="1194"/>
    </location>
</feature>
<dbReference type="GO" id="GO:0016787">
    <property type="term" value="F:hydrolase activity"/>
    <property type="evidence" value="ECO:0007669"/>
    <property type="project" value="UniProtKB-KW"/>
</dbReference>
<feature type="domain" description="RNA helicase aquarius beta-barrel" evidence="24">
    <location>
        <begin position="501"/>
        <end position="532"/>
    </location>
</feature>
<evidence type="ECO:0000256" key="20">
    <source>
        <dbReference type="SAM" id="MobiDB-lite"/>
    </source>
</evidence>
<evidence type="ECO:0000256" key="16">
    <source>
        <dbReference type="ARBA" id="ARBA00063921"/>
    </source>
</evidence>
<evidence type="ECO:0000256" key="11">
    <source>
        <dbReference type="ARBA" id="ARBA00023187"/>
    </source>
</evidence>
<dbReference type="Pfam" id="PF21144">
    <property type="entry name" value="Aquarius_N_3rd"/>
    <property type="match status" value="1"/>
</dbReference>
<proteinExistence type="inferred from homology"/>
<dbReference type="GO" id="GO:0000398">
    <property type="term" value="P:mRNA splicing, via spliceosome"/>
    <property type="evidence" value="ECO:0007669"/>
    <property type="project" value="InterPro"/>
</dbReference>
<feature type="compositionally biased region" description="Acidic residues" evidence="20">
    <location>
        <begin position="1295"/>
        <end position="1304"/>
    </location>
</feature>
<dbReference type="OrthoDB" id="1879at2759"/>
<dbReference type="InterPro" id="IPR006935">
    <property type="entry name" value="Helicase/UvrB_N"/>
</dbReference>
<evidence type="ECO:0000256" key="17">
    <source>
        <dbReference type="ARBA" id="ARBA00069875"/>
    </source>
</evidence>
<dbReference type="Pfam" id="PF16399">
    <property type="entry name" value="Aquarius_N_1st"/>
    <property type="match status" value="3"/>
</dbReference>
<evidence type="ECO:0000256" key="1">
    <source>
        <dbReference type="ARBA" id="ARBA00004642"/>
    </source>
</evidence>
<evidence type="ECO:0000256" key="15">
    <source>
        <dbReference type="ARBA" id="ARBA00061244"/>
    </source>
</evidence>
<protein>
    <recommendedName>
        <fullName evidence="17">RNA helicase aquarius</fullName>
        <ecNumber evidence="2">3.6.4.13</ecNumber>
    </recommendedName>
    <alternativeName>
        <fullName evidence="18">Intron-binding protein of 160 kDa</fullName>
    </alternativeName>
</protein>
<evidence type="ECO:0000256" key="12">
    <source>
        <dbReference type="ARBA" id="ARBA00023242"/>
    </source>
</evidence>
<dbReference type="Pfam" id="PF21143">
    <property type="entry name" value="Aquarius_N_2nd"/>
    <property type="match status" value="1"/>
</dbReference>
<feature type="domain" description="RNA helicase aquarius N-terminal" evidence="23">
    <location>
        <begin position="110"/>
        <end position="185"/>
    </location>
</feature>
<keyword evidence="10" id="KW-0007">Acetylation</keyword>
<dbReference type="GO" id="GO:0003729">
    <property type="term" value="F:mRNA binding"/>
    <property type="evidence" value="ECO:0007669"/>
    <property type="project" value="TreeGrafter"/>
</dbReference>
<sequence length="1359" mass="155393">MSKKFKDHAPTIQQIQADNLSQLATKFWAPNPPKPHASYDPKVIDTVYQDEINREKSSVRRIMLLEFSQFLENYLGQITTQQRNYTNLWVSRKVVVFTAYGIANKKADGQMATKSHVLSIAAMVNEKFREAVPAWEACKAKPDHFPEFFKKVMELSLVEGEEKVTLKEKTLLLTFLMHCFNSLVCDSPINYWCGLGSVSNKEIESDLKKICEGAGAKTGFPPDVDLPLTGTTRGRIENFFQISEFWKVVKKNDAKADDQTKSKNDKERRFLANLIQHFYGILDAISDKDTVDMNKVHYCERFIELMVDLEAQLPTRRFFNAVLDDAHLVVRCSLSNLSKRPEGKLFVELLDMLKFYSGFEIKDSTGTALTDHEMTDIHYDRMASLQRAAFKLFPDLRHFAMSNISSIDTRKTLSAHFEKLSARDLTALPLICISYRLSVMRRNNQHQGIPPRAHGCLALPKLNLQFLTIHDYLLRNFNLFRLESTYEIRQDVEDAISRLKPCRAEDDSTLFQGWARMAQPVTAFSVVEVAKPISERTILRLYGPTSPSLSMSGNRSKENGKYQLDMNRTAEDSTEDVYQSFNVVMRRKPKENNFKAVLETIRDLMNNDCVVPDWLHDIILGYGDPGAAHYSKMEKTISCLDWNDTFLSINHLKSSFPGYTVRVTTSNPSEQKPPFRITFPEPSNTKKRKHDSKEEPTTAPKMELVVEPHVIPNRGPYPYNQPKRNSILFTPTQIEAIKAGMQPGLTMVVGPPGTGKTDVAVQIISNIYHNFPNQRTLIVTHSNQALNQLFEKIMALDVDERHLLRLGHGEEALETEKNFSRYGRVSYVLSQRLALLKEVERLQESLNVLGDVAYTCETAGHFYLYQVVARWEKFLSKVRPKVAKAGSVESIKEYFPFHKYFSNAPQPVFKGKSFAEDMDIAEGCYRHIKKIFQQLEEFRAFELLRSGRDRSKYLLIKEAKIIAMTCTHAALKRRDLVEVDFPYDNILMEESAQILEIETFIPLLLQSLFTRFVRLGVPTVDLDAQGRARPSIACLYNWRYKKLGNLPHITSLPEYKKANPGFGFDYQLINVDDFNGVGESEPNPYFYQNLAEAEYVVAVFMYMRLQGYPAENISILTTYNGQKHLIRDIINQRCAENPLIGIPSKVTTVDRFQGQQNDYILLSLVRSRVVGHLRDVRRLVVAMSRARLGLYVFARVSLFQNCYELAPAFRLLMSRPVHLHLAPVETFPPRRRVDQNPPGPRLVIEDMPHMAQFVYDFYQDKIREIEAKIGFERRHAFLSKPPKRRGPPQVKPPGDPEEGDNTPMEEDKMEAVETSQAAVKEEDSSKMPEHPGVDSSDSEGEDTATIKAKGGTEEITEKS</sequence>
<evidence type="ECO:0000256" key="9">
    <source>
        <dbReference type="ARBA" id="ARBA00022884"/>
    </source>
</evidence>
<keyword evidence="27" id="KW-1185">Reference proteome</keyword>
<evidence type="ECO:0000256" key="8">
    <source>
        <dbReference type="ARBA" id="ARBA00022840"/>
    </source>
</evidence>
<dbReference type="CDD" id="cd18808">
    <property type="entry name" value="SF1_C_Upf1"/>
    <property type="match status" value="1"/>
</dbReference>
<dbReference type="InterPro" id="IPR041679">
    <property type="entry name" value="DNA2/NAM7-like_C"/>
</dbReference>
<evidence type="ECO:0000313" key="27">
    <source>
        <dbReference type="Proteomes" id="UP000230750"/>
    </source>
</evidence>
<organism evidence="26 27">
    <name type="scientific">Stichopus japonicus</name>
    <name type="common">Sea cucumber</name>
    <dbReference type="NCBI Taxonomy" id="307972"/>
    <lineage>
        <taxon>Eukaryota</taxon>
        <taxon>Metazoa</taxon>
        <taxon>Echinodermata</taxon>
        <taxon>Eleutherozoa</taxon>
        <taxon>Echinozoa</taxon>
        <taxon>Holothuroidea</taxon>
        <taxon>Aspidochirotacea</taxon>
        <taxon>Aspidochirotida</taxon>
        <taxon>Stichopodidae</taxon>
        <taxon>Apostichopus</taxon>
    </lineage>
</organism>
<feature type="domain" description="RNA helicase aquarius insertion" evidence="25">
    <location>
        <begin position="637"/>
        <end position="721"/>
    </location>
</feature>
<comment type="catalytic activity">
    <reaction evidence="13">
        <text>ATP + H2O = ADP + phosphate + H(+)</text>
        <dbReference type="Rhea" id="RHEA:13065"/>
        <dbReference type="ChEBI" id="CHEBI:15377"/>
        <dbReference type="ChEBI" id="CHEBI:15378"/>
        <dbReference type="ChEBI" id="CHEBI:30616"/>
        <dbReference type="ChEBI" id="CHEBI:43474"/>
        <dbReference type="ChEBI" id="CHEBI:456216"/>
        <dbReference type="EC" id="3.6.4.13"/>
    </reaction>
</comment>
<evidence type="ECO:0000259" key="21">
    <source>
        <dbReference type="Pfam" id="PF04851"/>
    </source>
</evidence>
<dbReference type="InterPro" id="IPR045055">
    <property type="entry name" value="DNA2/NAM7-like"/>
</dbReference>
<dbReference type="EC" id="3.6.4.13" evidence="2"/>
<evidence type="ECO:0000256" key="5">
    <source>
        <dbReference type="ARBA" id="ARBA00022741"/>
    </source>
</evidence>
<dbReference type="EMBL" id="MRZV01001994">
    <property type="protein sequence ID" value="PIK35072.1"/>
    <property type="molecule type" value="Genomic_DNA"/>
</dbReference>
<accession>A0A2G8JH54</accession>
<feature type="compositionally biased region" description="Basic and acidic residues" evidence="20">
    <location>
        <begin position="1350"/>
        <end position="1359"/>
    </location>
</feature>
<keyword evidence="4" id="KW-0747">Spliceosome</keyword>
<keyword evidence="9" id="KW-0694">RNA-binding</keyword>
<feature type="domain" description="Helicase/UvrB N-terminal" evidence="21">
    <location>
        <begin position="731"/>
        <end position="808"/>
    </location>
</feature>
<evidence type="ECO:0000256" key="18">
    <source>
        <dbReference type="ARBA" id="ARBA00083796"/>
    </source>
</evidence>
<dbReference type="FunFam" id="3.40.50.300:FF:000396">
    <property type="entry name" value="RNA helicase aquarius"/>
    <property type="match status" value="1"/>
</dbReference>